<feature type="transmembrane region" description="Helical" evidence="1">
    <location>
        <begin position="41"/>
        <end position="60"/>
    </location>
</feature>
<keyword evidence="1" id="KW-0812">Transmembrane</keyword>
<keyword evidence="1" id="KW-1133">Transmembrane helix</keyword>
<keyword evidence="1" id="KW-0472">Membrane</keyword>
<feature type="transmembrane region" description="Helical" evidence="1">
    <location>
        <begin position="12"/>
        <end position="29"/>
    </location>
</feature>
<keyword evidence="3" id="KW-1185">Reference proteome</keyword>
<accession>A0ABU4S6B6</accession>
<gene>
    <name evidence="2" type="ORF">FE392_05235</name>
</gene>
<organism evidence="2 3">
    <name type="scientific">Xenorhabdus santafensis</name>
    <dbReference type="NCBI Taxonomy" id="2582833"/>
    <lineage>
        <taxon>Bacteria</taxon>
        <taxon>Pseudomonadati</taxon>
        <taxon>Pseudomonadota</taxon>
        <taxon>Gammaproteobacteria</taxon>
        <taxon>Enterobacterales</taxon>
        <taxon>Morganellaceae</taxon>
        <taxon>Xenorhabdus</taxon>
    </lineage>
</organism>
<proteinExistence type="predicted"/>
<reference evidence="3" key="1">
    <citation type="journal article" date="2024" name="Toxins">
        <title>Genome Sequence Analysis of Native Xenorhabdus Strains Isolated from Entomopathogenic Nematodes in Argentina.</title>
        <authorList>
            <person name="Palma L."/>
            <person name="Frizzo L."/>
            <person name="Kaiser S."/>
            <person name="Berry C."/>
            <person name="Caballero P."/>
            <person name="Bode H.B."/>
            <person name="Del Valle E.E."/>
        </authorList>
    </citation>
    <scope>NUCLEOTIDE SEQUENCE [LARGE SCALE GENOMIC DNA]</scope>
    <source>
        <strain evidence="3">12</strain>
    </source>
</reference>
<dbReference type="EMBL" id="VCDN01000018">
    <property type="protein sequence ID" value="MDX7986739.1"/>
    <property type="molecule type" value="Genomic_DNA"/>
</dbReference>
<evidence type="ECO:0000313" key="2">
    <source>
        <dbReference type="EMBL" id="MDX7986739.1"/>
    </source>
</evidence>
<comment type="caution">
    <text evidence="2">The sequence shown here is derived from an EMBL/GenBank/DDBJ whole genome shotgun (WGS) entry which is preliminary data.</text>
</comment>
<dbReference type="Proteomes" id="UP001271890">
    <property type="component" value="Unassembled WGS sequence"/>
</dbReference>
<protein>
    <submittedName>
        <fullName evidence="2">Uncharacterized protein</fullName>
    </submittedName>
</protein>
<evidence type="ECO:0000313" key="3">
    <source>
        <dbReference type="Proteomes" id="UP001271890"/>
    </source>
</evidence>
<sequence>MIKERCLRDQVIQTFFQITVYLLALFMGGKPWGRTIHSDKYATPLLFFAVVLYLEIHWVYRFVSKGQIALASRLANLFYNRVFR</sequence>
<dbReference type="RefSeq" id="WP_319929184.1">
    <property type="nucleotide sequence ID" value="NZ_VCDN01000018.1"/>
</dbReference>
<name>A0ABU4S6B6_9GAMM</name>
<evidence type="ECO:0000256" key="1">
    <source>
        <dbReference type="SAM" id="Phobius"/>
    </source>
</evidence>